<dbReference type="AlphaFoldDB" id="A0A518AYS6"/>
<organism evidence="1 2">
    <name type="scientific">Kolteria novifilia</name>
    <dbReference type="NCBI Taxonomy" id="2527975"/>
    <lineage>
        <taxon>Bacteria</taxon>
        <taxon>Pseudomonadati</taxon>
        <taxon>Planctomycetota</taxon>
        <taxon>Planctomycetia</taxon>
        <taxon>Kolteriales</taxon>
        <taxon>Kolteriaceae</taxon>
        <taxon>Kolteria</taxon>
    </lineage>
</organism>
<dbReference type="RefSeq" id="WP_419193213.1">
    <property type="nucleotide sequence ID" value="NZ_CP036279.1"/>
</dbReference>
<protein>
    <submittedName>
        <fullName evidence="1">Uncharacterized protein</fullName>
    </submittedName>
</protein>
<gene>
    <name evidence="1" type="ORF">Pan216_07110</name>
</gene>
<dbReference type="EMBL" id="CP036279">
    <property type="protein sequence ID" value="QDU59878.1"/>
    <property type="molecule type" value="Genomic_DNA"/>
</dbReference>
<proteinExistence type="predicted"/>
<reference evidence="1 2" key="1">
    <citation type="submission" date="2019-02" db="EMBL/GenBank/DDBJ databases">
        <title>Deep-cultivation of Planctomycetes and their phenomic and genomic characterization uncovers novel biology.</title>
        <authorList>
            <person name="Wiegand S."/>
            <person name="Jogler M."/>
            <person name="Boedeker C."/>
            <person name="Pinto D."/>
            <person name="Vollmers J."/>
            <person name="Rivas-Marin E."/>
            <person name="Kohn T."/>
            <person name="Peeters S.H."/>
            <person name="Heuer A."/>
            <person name="Rast P."/>
            <person name="Oberbeckmann S."/>
            <person name="Bunk B."/>
            <person name="Jeske O."/>
            <person name="Meyerdierks A."/>
            <person name="Storesund J.E."/>
            <person name="Kallscheuer N."/>
            <person name="Luecker S."/>
            <person name="Lage O.M."/>
            <person name="Pohl T."/>
            <person name="Merkel B.J."/>
            <person name="Hornburger P."/>
            <person name="Mueller R.-W."/>
            <person name="Bruemmer F."/>
            <person name="Labrenz M."/>
            <person name="Spormann A.M."/>
            <person name="Op den Camp H."/>
            <person name="Overmann J."/>
            <person name="Amann R."/>
            <person name="Jetten M.S.M."/>
            <person name="Mascher T."/>
            <person name="Medema M.H."/>
            <person name="Devos D.P."/>
            <person name="Kaster A.-K."/>
            <person name="Ovreas L."/>
            <person name="Rohde M."/>
            <person name="Galperin M.Y."/>
            <person name="Jogler C."/>
        </authorList>
    </citation>
    <scope>NUCLEOTIDE SEQUENCE [LARGE SCALE GENOMIC DNA]</scope>
    <source>
        <strain evidence="1 2">Pan216</strain>
    </source>
</reference>
<dbReference type="Proteomes" id="UP000317093">
    <property type="component" value="Chromosome"/>
</dbReference>
<name>A0A518AYS6_9BACT</name>
<dbReference type="KEGG" id="knv:Pan216_07110"/>
<evidence type="ECO:0000313" key="1">
    <source>
        <dbReference type="EMBL" id="QDU59878.1"/>
    </source>
</evidence>
<accession>A0A518AYS6</accession>
<keyword evidence="2" id="KW-1185">Reference proteome</keyword>
<evidence type="ECO:0000313" key="2">
    <source>
        <dbReference type="Proteomes" id="UP000317093"/>
    </source>
</evidence>
<sequence length="287" mass="32996">MNDVPMTPVLPREEYVEQAYFWRVFRERIQDGQPSQEILEFLKRELLSTTKLPLAVEFMLDELKHSGLLGAAIAAVPHYFTPFQCHVISQAEDPASRFTFTQALLILEREAHYRAEKPTLPGLFFYHVETVSRNRLGYRAGLESMMRDAFYEPAWREYLRMVRVQLGTRDLAELVFARSQHFLDERRRQNPAYEASFEPLFGEKEGKIAAASIGHEPSYFFSALQRQLGYPSVPRLPRADAVGDPIKELAKKLKLLEQKFSILEQELKGSVDLTPFLAKPDDLEGSA</sequence>